<dbReference type="PANTHER" id="PTHR47618:SF1">
    <property type="entry name" value="BIFUNCTIONAL OLIGORIBONUCLEASE AND PAP PHOSPHATASE NRNA"/>
    <property type="match status" value="1"/>
</dbReference>
<evidence type="ECO:0000313" key="3">
    <source>
        <dbReference type="EMBL" id="HIT85586.1"/>
    </source>
</evidence>
<dbReference type="SUPFAM" id="SSF64182">
    <property type="entry name" value="DHH phosphoesterases"/>
    <property type="match status" value="1"/>
</dbReference>
<dbReference type="Pfam" id="PF01368">
    <property type="entry name" value="DHH"/>
    <property type="match status" value="1"/>
</dbReference>
<dbReference type="PANTHER" id="PTHR47618">
    <property type="entry name" value="BIFUNCTIONAL OLIGORIBONUCLEASE AND PAP PHOSPHATASE NRNA"/>
    <property type="match status" value="1"/>
</dbReference>
<dbReference type="InterPro" id="IPR003156">
    <property type="entry name" value="DHHA1_dom"/>
</dbReference>
<organism evidence="3 4">
    <name type="scientific">Candidatus Ornithomonoglobus intestinigallinarum</name>
    <dbReference type="NCBI Taxonomy" id="2840894"/>
    <lineage>
        <taxon>Bacteria</taxon>
        <taxon>Bacillati</taxon>
        <taxon>Bacillota</taxon>
        <taxon>Clostridia</taxon>
        <taxon>Candidatus Ornithomonoglobus</taxon>
    </lineage>
</organism>
<dbReference type="Proteomes" id="UP000824165">
    <property type="component" value="Unassembled WGS sequence"/>
</dbReference>
<protein>
    <submittedName>
        <fullName evidence="3">Bifunctional oligoribonuclease/PAP phosphatase NrnA</fullName>
    </submittedName>
</protein>
<feature type="domain" description="DHHA1" evidence="2">
    <location>
        <begin position="230"/>
        <end position="308"/>
    </location>
</feature>
<evidence type="ECO:0000259" key="2">
    <source>
        <dbReference type="Pfam" id="PF02272"/>
    </source>
</evidence>
<dbReference type="GO" id="GO:0003676">
    <property type="term" value="F:nucleic acid binding"/>
    <property type="evidence" value="ECO:0007669"/>
    <property type="project" value="InterPro"/>
</dbReference>
<comment type="caution">
    <text evidence="3">The sequence shown here is derived from an EMBL/GenBank/DDBJ whole genome shotgun (WGS) entry which is preliminary data.</text>
</comment>
<evidence type="ECO:0000313" key="4">
    <source>
        <dbReference type="Proteomes" id="UP000824165"/>
    </source>
</evidence>
<dbReference type="Pfam" id="PF02272">
    <property type="entry name" value="DHHA1"/>
    <property type="match status" value="1"/>
</dbReference>
<dbReference type="InterPro" id="IPR038763">
    <property type="entry name" value="DHH_sf"/>
</dbReference>
<dbReference type="InterPro" id="IPR051319">
    <property type="entry name" value="Oligoribo/pAp-PDE_c-di-AMP_PDE"/>
</dbReference>
<feature type="domain" description="DDH" evidence="1">
    <location>
        <begin position="15"/>
        <end position="153"/>
    </location>
</feature>
<gene>
    <name evidence="3" type="ORF">IAA60_06735</name>
</gene>
<dbReference type="AlphaFoldDB" id="A0A9D1H3T0"/>
<sequence length="315" mass="33626">MEEVIKKILSAKSAAVMAHIHEDPDALGSCFAVASVLREHGKKAVVYVSGPIEQRLDFMGKDYEEYVPGAVYDHDLCICLDCGDADRLGARRALMESIGHSVNIDHHYSNTRFAEENYVDGGASSTGEILYRLFKGAGIKITKSTAAQLYTAICSDTGCFKFSCVSPDTMRAAAELMETGIDHAETARLLFDCETLAAAKLKAEVTSGMESFFGGKVRVVTMPEGMCGRYGIAEADAPNLVDIPRGIAGTEIAVCLKELGGEVRVNLRSNGGADVSLIAARMGGGGHKKAAGCSVKNARAAEVKEEIIRECMCLI</sequence>
<dbReference type="InterPro" id="IPR001667">
    <property type="entry name" value="DDH_dom"/>
</dbReference>
<dbReference type="EMBL" id="DVLU01000065">
    <property type="protein sequence ID" value="HIT85586.1"/>
    <property type="molecule type" value="Genomic_DNA"/>
</dbReference>
<dbReference type="Gene3D" id="3.10.310.30">
    <property type="match status" value="1"/>
</dbReference>
<name>A0A9D1H3T0_9FIRM</name>
<accession>A0A9D1H3T0</accession>
<dbReference type="Gene3D" id="3.90.1640.10">
    <property type="entry name" value="inorganic pyrophosphatase (n-terminal core)"/>
    <property type="match status" value="1"/>
</dbReference>
<proteinExistence type="predicted"/>
<reference evidence="3" key="1">
    <citation type="submission" date="2020-10" db="EMBL/GenBank/DDBJ databases">
        <authorList>
            <person name="Gilroy R."/>
        </authorList>
    </citation>
    <scope>NUCLEOTIDE SEQUENCE</scope>
    <source>
        <strain evidence="3">CHK181-108</strain>
    </source>
</reference>
<reference evidence="3" key="2">
    <citation type="journal article" date="2021" name="PeerJ">
        <title>Extensive microbial diversity within the chicken gut microbiome revealed by metagenomics and culture.</title>
        <authorList>
            <person name="Gilroy R."/>
            <person name="Ravi A."/>
            <person name="Getino M."/>
            <person name="Pursley I."/>
            <person name="Horton D.L."/>
            <person name="Alikhan N.F."/>
            <person name="Baker D."/>
            <person name="Gharbi K."/>
            <person name="Hall N."/>
            <person name="Watson M."/>
            <person name="Adriaenssens E.M."/>
            <person name="Foster-Nyarko E."/>
            <person name="Jarju S."/>
            <person name="Secka A."/>
            <person name="Antonio M."/>
            <person name="Oren A."/>
            <person name="Chaudhuri R.R."/>
            <person name="La Ragione R."/>
            <person name="Hildebrand F."/>
            <person name="Pallen M.J."/>
        </authorList>
    </citation>
    <scope>NUCLEOTIDE SEQUENCE</scope>
    <source>
        <strain evidence="3">CHK181-108</strain>
    </source>
</reference>
<evidence type="ECO:0000259" key="1">
    <source>
        <dbReference type="Pfam" id="PF01368"/>
    </source>
</evidence>